<dbReference type="DNASU" id="3671448"/>
<dbReference type="Pfam" id="PF00534">
    <property type="entry name" value="Glycos_transf_1"/>
    <property type="match status" value="1"/>
</dbReference>
<evidence type="ECO:0000313" key="3">
    <source>
        <dbReference type="EMBL" id="AAZ97737.1"/>
    </source>
</evidence>
<dbReference type="STRING" id="292415.Tbd_1784"/>
<keyword evidence="3" id="KW-0808">Transferase</keyword>
<protein>
    <submittedName>
        <fullName evidence="3">Probable glycosyltransferase</fullName>
    </submittedName>
</protein>
<name>Q3SHZ6_THIDA</name>
<dbReference type="HOGENOM" id="CLU_009583_35_0_4"/>
<dbReference type="GO" id="GO:0016757">
    <property type="term" value="F:glycosyltransferase activity"/>
    <property type="evidence" value="ECO:0007669"/>
    <property type="project" value="InterPro"/>
</dbReference>
<feature type="domain" description="Glycosyl transferase family 1" evidence="1">
    <location>
        <begin position="226"/>
        <end position="375"/>
    </location>
</feature>
<dbReference type="RefSeq" id="WP_011312296.1">
    <property type="nucleotide sequence ID" value="NC_007404.1"/>
</dbReference>
<dbReference type="AlphaFoldDB" id="Q3SHZ6"/>
<dbReference type="SUPFAM" id="SSF53756">
    <property type="entry name" value="UDP-Glycosyltransferase/glycogen phosphorylase"/>
    <property type="match status" value="1"/>
</dbReference>
<dbReference type="OrthoDB" id="484631at2"/>
<dbReference type="CAZy" id="GT4">
    <property type="family name" value="Glycosyltransferase Family 4"/>
</dbReference>
<dbReference type="KEGG" id="tbd:Tbd_1784"/>
<evidence type="ECO:0000259" key="2">
    <source>
        <dbReference type="Pfam" id="PF13439"/>
    </source>
</evidence>
<evidence type="ECO:0000259" key="1">
    <source>
        <dbReference type="Pfam" id="PF00534"/>
    </source>
</evidence>
<dbReference type="InterPro" id="IPR001296">
    <property type="entry name" value="Glyco_trans_1"/>
</dbReference>
<keyword evidence="4" id="KW-1185">Reference proteome</keyword>
<evidence type="ECO:0000313" key="4">
    <source>
        <dbReference type="Proteomes" id="UP000008291"/>
    </source>
</evidence>
<sequence length="401" mass="44980">MRVINVGQNYHLRGGSDKYLFSLESLLRDHGHEVIPFASRQASNIETPWSSYFPPEVDFQRPRPVDVLRYAYSQPAREAMRKLVREQTPDIAHLHIYYGQLTASILAPLANAGIPVVQTLHEYKIVCPTYSLFAHGEICEACEGRHFWRAAARRCNRGSFVRSALSATEAYVSRWLGAVDKVSHFIAVSDFLRDKVVSMGVPGNKVTTVHNFMDCAGIEPARELGTYLLYFGRLERIKGIYTLLEAVAPLRDTPLLIVGDGNEKTLLQSEITRRGLDHVKLLGFKQGQELRDLIRGSICTIAPSVCYETFGLTLVESFAHGRPVVASRIGGMTEVVADGVDGFLVRPGGIEELRERLLWMTTHPDRALEMGRHGRAKVLSQFSPERHYEKVMAVYGKVANR</sequence>
<dbReference type="Pfam" id="PF13439">
    <property type="entry name" value="Glyco_transf_4"/>
    <property type="match status" value="1"/>
</dbReference>
<gene>
    <name evidence="3" type="ordered locus">Tbd_1784</name>
</gene>
<accession>Q3SHZ6</accession>
<dbReference type="PANTHER" id="PTHR12526:SF638">
    <property type="entry name" value="SPORE COAT PROTEIN SA"/>
    <property type="match status" value="1"/>
</dbReference>
<dbReference type="EMBL" id="CP000116">
    <property type="protein sequence ID" value="AAZ97737.1"/>
    <property type="molecule type" value="Genomic_DNA"/>
</dbReference>
<organism evidence="3 4">
    <name type="scientific">Thiobacillus denitrificans (strain ATCC 25259 / T1)</name>
    <dbReference type="NCBI Taxonomy" id="292415"/>
    <lineage>
        <taxon>Bacteria</taxon>
        <taxon>Pseudomonadati</taxon>
        <taxon>Pseudomonadota</taxon>
        <taxon>Betaproteobacteria</taxon>
        <taxon>Nitrosomonadales</taxon>
        <taxon>Thiobacillaceae</taxon>
        <taxon>Thiobacillus</taxon>
    </lineage>
</organism>
<dbReference type="CDD" id="cd03801">
    <property type="entry name" value="GT4_PimA-like"/>
    <property type="match status" value="1"/>
</dbReference>
<dbReference type="Proteomes" id="UP000008291">
    <property type="component" value="Chromosome"/>
</dbReference>
<proteinExistence type="predicted"/>
<reference evidence="3 4" key="1">
    <citation type="journal article" date="2006" name="J. Bacteriol.">
        <title>The genome sequence of the obligately chemolithoautotrophic, facultatively anaerobic bacterium Thiobacillus denitrificans.</title>
        <authorList>
            <person name="Beller H.R."/>
            <person name="Chain P.S."/>
            <person name="Letain T.E."/>
            <person name="Chakicherla A."/>
            <person name="Larimer F.W."/>
            <person name="Richardson P.M."/>
            <person name="Coleman M.A."/>
            <person name="Wood A.P."/>
            <person name="Kelly D.P."/>
        </authorList>
    </citation>
    <scope>NUCLEOTIDE SEQUENCE [LARGE SCALE GENOMIC DNA]</scope>
    <source>
        <strain evidence="3 4">ATCC 25259</strain>
    </source>
</reference>
<dbReference type="eggNOG" id="COG0438">
    <property type="taxonomic scope" value="Bacteria"/>
</dbReference>
<dbReference type="Gene3D" id="3.40.50.2000">
    <property type="entry name" value="Glycogen Phosphorylase B"/>
    <property type="match status" value="2"/>
</dbReference>
<dbReference type="InterPro" id="IPR028098">
    <property type="entry name" value="Glyco_trans_4-like_N"/>
</dbReference>
<dbReference type="PANTHER" id="PTHR12526">
    <property type="entry name" value="GLYCOSYLTRANSFERASE"/>
    <property type="match status" value="1"/>
</dbReference>
<feature type="domain" description="Glycosyltransferase subfamily 4-like N-terminal" evidence="2">
    <location>
        <begin position="14"/>
        <end position="215"/>
    </location>
</feature>